<protein>
    <submittedName>
        <fullName evidence="12">P-loop containing nucleoside triphosphate hydrolase protein</fullName>
    </submittedName>
</protein>
<evidence type="ECO:0000256" key="7">
    <source>
        <dbReference type="ARBA" id="ARBA00022989"/>
    </source>
</evidence>
<dbReference type="InterPro" id="IPR003439">
    <property type="entry name" value="ABC_transporter-like_ATP-bd"/>
</dbReference>
<dbReference type="VEuPathDB" id="FungiDB:YALI0_D24189g"/>
<dbReference type="PROSITE" id="PS00211">
    <property type="entry name" value="ABC_TRANSPORTER_1"/>
    <property type="match status" value="2"/>
</dbReference>
<dbReference type="PROSITE" id="PS50929">
    <property type="entry name" value="ABC_TM1F"/>
    <property type="match status" value="2"/>
</dbReference>
<reference evidence="12 13" key="1">
    <citation type="submission" date="2018-07" db="EMBL/GenBank/DDBJ databases">
        <title>Draft Genome Assemblies for Five Robust Yarrowia lipolytica Strains Exhibiting High Lipid Production and Pentose Sugar Utilization and Sugar Alcohol Secretion from Undetoxified Lignocellulosic Biomass Hydrolysates.</title>
        <authorList>
            <consortium name="DOE Joint Genome Institute"/>
            <person name="Walker C."/>
            <person name="Ryu S."/>
            <person name="Na H."/>
            <person name="Zane M."/>
            <person name="LaButti K."/>
            <person name="Lipzen A."/>
            <person name="Haridas S."/>
            <person name="Barry K."/>
            <person name="Grigoriev I.V."/>
            <person name="Quarterman J."/>
            <person name="Slininger P."/>
            <person name="Dien B."/>
            <person name="Trinh C.T."/>
        </authorList>
    </citation>
    <scope>NUCLEOTIDE SEQUENCE [LARGE SCALE GENOMIC DNA]</scope>
    <source>
        <strain evidence="12 13">YB392</strain>
    </source>
</reference>
<dbReference type="InterPro" id="IPR017871">
    <property type="entry name" value="ABC_transporter-like_CS"/>
</dbReference>
<keyword evidence="12" id="KW-0378">Hydrolase</keyword>
<feature type="transmembrane region" description="Helical" evidence="9">
    <location>
        <begin position="402"/>
        <end position="424"/>
    </location>
</feature>
<dbReference type="VEuPathDB" id="FungiDB:YALI1_D31719g"/>
<dbReference type="FunFam" id="1.20.1560.10:FF:000006">
    <property type="entry name" value="ATP-binding cassette, sub-family C (CFTR/MRP), member 9"/>
    <property type="match status" value="1"/>
</dbReference>
<evidence type="ECO:0000256" key="2">
    <source>
        <dbReference type="ARBA" id="ARBA00009726"/>
    </source>
</evidence>
<evidence type="ECO:0000256" key="6">
    <source>
        <dbReference type="ARBA" id="ARBA00022840"/>
    </source>
</evidence>
<organism evidence="12 13">
    <name type="scientific">Yarrowia lipolytica</name>
    <name type="common">Candida lipolytica</name>
    <dbReference type="NCBI Taxonomy" id="4952"/>
    <lineage>
        <taxon>Eukaryota</taxon>
        <taxon>Fungi</taxon>
        <taxon>Dikarya</taxon>
        <taxon>Ascomycota</taxon>
        <taxon>Saccharomycotina</taxon>
        <taxon>Dipodascomycetes</taxon>
        <taxon>Dipodascales</taxon>
        <taxon>Dipodascales incertae sedis</taxon>
        <taxon>Yarrowia</taxon>
    </lineage>
</organism>
<comment type="subcellular location">
    <subcellularLocation>
        <location evidence="1">Membrane</location>
        <topology evidence="1">Multi-pass membrane protein</topology>
    </subcellularLocation>
</comment>
<feature type="domain" description="ABC transporter" evidence="10">
    <location>
        <begin position="1187"/>
        <end position="1433"/>
    </location>
</feature>
<feature type="transmembrane region" description="Helical" evidence="9">
    <location>
        <begin position="173"/>
        <end position="194"/>
    </location>
</feature>
<evidence type="ECO:0000256" key="9">
    <source>
        <dbReference type="SAM" id="Phobius"/>
    </source>
</evidence>
<sequence length="1449" mass="160341">MRNFRLLSPFVGTKVPPFRDDSEREDFPEEKAGWYSKATWSWLNPLMKVGYLRPVNQEDLWNITGSYRAEEMTDKFQANLERIVAKHVEKYKAKQRKSNPAFDESAFVFDPNDPDQVPKYAIILALLATFRFRFWWSAICKIIFDCAQTLNPLVSRQLIKFVGDRYTHAPPSIGRGVGLAIGVTLMIAVASYFMNMMLYYSMMMGAQCRAVLSHSIYKKSLNLSAKSRLKYTNGQITNLLGTDCHKVDFCLGFFHFSWTFPVSMAIAIVILIVNLGPAALVGIAVIIICILAVARISRTIMKQRRIVTALTDRRISMMKEILQSMRVIKFYAWELPYKDRVMEIRKEELKGVKKLLVIRNALNAIFVGVPTIASMLSFVVMYKTGRDLDAAKVFSSLSLFNLLRMPLMLLPLSTSTSIDAFVALKRIQGFLFAGEQVNYVITDPEIGEKGDAIVVDQASFIWKDETEEGGEGEEGEGSEGVGAKGAKTTVIDAKTGAIAKTDAKTLAGIPDAISQDSTSDAASDASSSSSSVPQFVGLNDISLTVKSGEFIVITGAVGTGKSSLLSAIAGLMVKTAGSVTVAGEMIFSPSPWVHNATIRDNILFGQPFDQALYSKVIHACALERDFEILPGGDATEVGERGITLSGGQKARISLATMAYRNPSIILLDDVLSAVDSHVGKHIMENCILGHMGGHTRLLATHQLGLIDQADRIIFLDGSGAIRVGSRDELMRSEPGFAHLMEFGSKQEEEEEELAPYDMEAEEVVVEGATLDAPRDLKVLEEQAETKRRHSIDRISDSSESVLDELVRAATNTSLQEKDAKTTVATVAQVDEDKAKDGKLIAAEGRSVKAVPLKVYLTYIKYGGGMIGYAVLPIFLTLLVVSVFVMLFTNVWLSYWTEDKWPQYGDGLYIGIFVMFGFLTCILFFACFYTLTTIGNNATAKMHIEAVDGILHAPMSFFDTTPLGRIMNRFSKDTDTMDNEISDQTRLFLLTLSQIIGIMILCIIYLPWFAIAVGPLLFIYHCISSYYRSTAREVKRLDSINRSHVFSHMQESLTGVFNIAAYGNKTTFVKKNEWAIDNMNAAYFLTIANQRWLAFRVDLVGFSLCFVIAMLSVTGQFSISPSAAGLVLSYILQIVGMMTLMVRESAQVENNMNTVERVFQYSYDVPSEAPSHIPDTAPPPEWPTGGGIGFQDVSMSYRPGLPLVLKDISVNVLPGEHVGICGRTGAGKSSIMNALYRLSELSQGTVTIDGVDISTIGLNDLRSKLSIIPQDPVLFNGTIRSNIDPFGQRDDAALWDALRRSWLVEEADLGKLKSGATDSNHVKFHLDTQVDEDGSNFSLGERQLLALARALVRMSRILILDEATSSVDYETDSKIQSTIVQEFAQCTILCIAHRLRTILNYDKIMVLDAGRIVEYDTPYRLYVKEGGVFRGMCLQSGITDEDFPEEKRVV</sequence>
<feature type="domain" description="ABC transmembrane type-1" evidence="11">
    <location>
        <begin position="873"/>
        <end position="1149"/>
    </location>
</feature>
<gene>
    <name evidence="12" type="ORF">B0I71DRAFT_133128</name>
</gene>
<dbReference type="Pfam" id="PF00664">
    <property type="entry name" value="ABC_membrane"/>
    <property type="match status" value="2"/>
</dbReference>
<dbReference type="SUPFAM" id="SSF52540">
    <property type="entry name" value="P-loop containing nucleoside triphosphate hydrolases"/>
    <property type="match status" value="2"/>
</dbReference>
<dbReference type="FunFam" id="3.40.50.300:FF:001750">
    <property type="entry name" value="ATP-binding cassette transporter"/>
    <property type="match status" value="1"/>
</dbReference>
<feature type="transmembrane region" description="Helical" evidence="9">
    <location>
        <begin position="907"/>
        <end position="931"/>
    </location>
</feature>
<feature type="domain" description="ABC transporter" evidence="10">
    <location>
        <begin position="513"/>
        <end position="742"/>
    </location>
</feature>
<evidence type="ECO:0000256" key="3">
    <source>
        <dbReference type="ARBA" id="ARBA00022448"/>
    </source>
</evidence>
<dbReference type="Gene3D" id="1.20.1560.10">
    <property type="entry name" value="ABC transporter type 1, transmembrane domain"/>
    <property type="match status" value="2"/>
</dbReference>
<evidence type="ECO:0000256" key="4">
    <source>
        <dbReference type="ARBA" id="ARBA00022692"/>
    </source>
</evidence>
<feature type="transmembrane region" description="Helical" evidence="9">
    <location>
        <begin position="865"/>
        <end position="887"/>
    </location>
</feature>
<keyword evidence="4 9" id="KW-0812">Transmembrane</keyword>
<dbReference type="CDD" id="cd18606">
    <property type="entry name" value="ABC_6TM_YOR1_D2_like"/>
    <property type="match status" value="1"/>
</dbReference>
<evidence type="ECO:0000313" key="13">
    <source>
        <dbReference type="Proteomes" id="UP000256601"/>
    </source>
</evidence>
<dbReference type="InterPro" id="IPR036640">
    <property type="entry name" value="ABC1_TM_sf"/>
</dbReference>
<dbReference type="CDD" id="cd03250">
    <property type="entry name" value="ABCC_MRP_domain1"/>
    <property type="match status" value="1"/>
</dbReference>
<dbReference type="SMART" id="SM00382">
    <property type="entry name" value="AAA"/>
    <property type="match status" value="2"/>
</dbReference>
<dbReference type="GO" id="GO:0005886">
    <property type="term" value="C:plasma membrane"/>
    <property type="evidence" value="ECO:0007669"/>
    <property type="project" value="TreeGrafter"/>
</dbReference>
<keyword evidence="3" id="KW-0813">Transport</keyword>
<evidence type="ECO:0000259" key="11">
    <source>
        <dbReference type="PROSITE" id="PS50929"/>
    </source>
</evidence>
<dbReference type="GO" id="GO:0016887">
    <property type="term" value="F:ATP hydrolysis activity"/>
    <property type="evidence" value="ECO:0007669"/>
    <property type="project" value="InterPro"/>
</dbReference>
<feature type="transmembrane region" description="Helical" evidence="9">
    <location>
        <begin position="361"/>
        <end position="382"/>
    </location>
</feature>
<comment type="similarity">
    <text evidence="2">Belongs to the ABC transporter superfamily. ABCC family. Conjugate transporter (TC 3.A.1.208) subfamily.</text>
</comment>
<dbReference type="FunFam" id="3.40.50.300:FF:000565">
    <property type="entry name" value="ABC bile acid transporter"/>
    <property type="match status" value="1"/>
</dbReference>
<name>A0A371C4R3_YARLL</name>
<dbReference type="FunFam" id="1.20.1560.10:FF:000010">
    <property type="entry name" value="Multidrug resistance-associated ABC transporter"/>
    <property type="match status" value="1"/>
</dbReference>
<evidence type="ECO:0000313" key="12">
    <source>
        <dbReference type="EMBL" id="RDW25142.1"/>
    </source>
</evidence>
<dbReference type="Proteomes" id="UP000256601">
    <property type="component" value="Unassembled WGS sequence"/>
</dbReference>
<dbReference type="GO" id="GO:0005524">
    <property type="term" value="F:ATP binding"/>
    <property type="evidence" value="ECO:0007669"/>
    <property type="project" value="UniProtKB-KW"/>
</dbReference>
<dbReference type="InterPro" id="IPR003593">
    <property type="entry name" value="AAA+_ATPase"/>
</dbReference>
<dbReference type="CDD" id="cd03244">
    <property type="entry name" value="ABCC_MRP_domain2"/>
    <property type="match status" value="1"/>
</dbReference>
<dbReference type="InterPro" id="IPR050173">
    <property type="entry name" value="ABC_transporter_C-like"/>
</dbReference>
<keyword evidence="8 9" id="KW-0472">Membrane</keyword>
<keyword evidence="6" id="KW-0067">ATP-binding</keyword>
<evidence type="ECO:0000256" key="5">
    <source>
        <dbReference type="ARBA" id="ARBA00022741"/>
    </source>
</evidence>
<dbReference type="Pfam" id="PF00005">
    <property type="entry name" value="ABC_tran"/>
    <property type="match status" value="2"/>
</dbReference>
<evidence type="ECO:0000256" key="1">
    <source>
        <dbReference type="ARBA" id="ARBA00004141"/>
    </source>
</evidence>
<keyword evidence="5" id="KW-0547">Nucleotide-binding</keyword>
<dbReference type="EMBL" id="KZ859011">
    <property type="protein sequence ID" value="RDW25142.1"/>
    <property type="molecule type" value="Genomic_DNA"/>
</dbReference>
<dbReference type="PANTHER" id="PTHR24223:SF456">
    <property type="entry name" value="MULTIDRUG RESISTANCE-ASSOCIATED PROTEIN LETHAL(2)03659"/>
    <property type="match status" value="1"/>
</dbReference>
<feature type="transmembrane region" description="Helical" evidence="9">
    <location>
        <begin position="249"/>
        <end position="272"/>
    </location>
</feature>
<dbReference type="GO" id="GO:0008559">
    <property type="term" value="F:ABC-type xenobiotic transporter activity"/>
    <property type="evidence" value="ECO:0007669"/>
    <property type="project" value="TreeGrafter"/>
</dbReference>
<dbReference type="PANTHER" id="PTHR24223">
    <property type="entry name" value="ATP-BINDING CASSETTE SUB-FAMILY C"/>
    <property type="match status" value="1"/>
</dbReference>
<feature type="transmembrane region" description="Helical" evidence="9">
    <location>
        <begin position="986"/>
        <end position="1005"/>
    </location>
</feature>
<feature type="transmembrane region" description="Helical" evidence="9">
    <location>
        <begin position="278"/>
        <end position="296"/>
    </location>
</feature>
<dbReference type="SUPFAM" id="SSF90123">
    <property type="entry name" value="ABC transporter transmembrane region"/>
    <property type="match status" value="2"/>
</dbReference>
<evidence type="ECO:0000259" key="10">
    <source>
        <dbReference type="PROSITE" id="PS50893"/>
    </source>
</evidence>
<proteinExistence type="inferred from homology"/>
<feature type="domain" description="ABC transmembrane type-1" evidence="11">
    <location>
        <begin position="135"/>
        <end position="411"/>
    </location>
</feature>
<dbReference type="CDD" id="cd18597">
    <property type="entry name" value="ABC_6TM_YOR1_D1_like"/>
    <property type="match status" value="1"/>
</dbReference>
<dbReference type="InterPro" id="IPR027417">
    <property type="entry name" value="P-loop_NTPase"/>
</dbReference>
<dbReference type="InterPro" id="IPR011527">
    <property type="entry name" value="ABC1_TM_dom"/>
</dbReference>
<accession>A0A371C4R3</accession>
<dbReference type="Gene3D" id="3.40.50.300">
    <property type="entry name" value="P-loop containing nucleotide triphosphate hydrolases"/>
    <property type="match status" value="2"/>
</dbReference>
<evidence type="ECO:0000256" key="8">
    <source>
        <dbReference type="ARBA" id="ARBA00023136"/>
    </source>
</evidence>
<dbReference type="PROSITE" id="PS50893">
    <property type="entry name" value="ABC_TRANSPORTER_2"/>
    <property type="match status" value="2"/>
</dbReference>
<keyword evidence="7 9" id="KW-1133">Transmembrane helix</keyword>